<evidence type="ECO:0000259" key="3">
    <source>
        <dbReference type="Pfam" id="PF17919"/>
    </source>
</evidence>
<dbReference type="SUPFAM" id="SSF56672">
    <property type="entry name" value="DNA/RNA polymerases"/>
    <property type="match status" value="1"/>
</dbReference>
<keyword evidence="2" id="KW-0511">Multifunctional enzyme</keyword>
<dbReference type="GO" id="GO:0003964">
    <property type="term" value="F:RNA-directed DNA polymerase activity"/>
    <property type="evidence" value="ECO:0007669"/>
    <property type="project" value="UniProtKB-EC"/>
</dbReference>
<evidence type="ECO:0000313" key="4">
    <source>
        <dbReference type="EMBL" id="KHJ88038.1"/>
    </source>
</evidence>
<dbReference type="InterPro" id="IPR043128">
    <property type="entry name" value="Rev_trsase/Diguanyl_cyclase"/>
</dbReference>
<dbReference type="FunFam" id="3.30.70.270:FF:000020">
    <property type="entry name" value="Transposon Tf2-6 polyprotein-like Protein"/>
    <property type="match status" value="1"/>
</dbReference>
<proteinExistence type="predicted"/>
<name>A0A0B1SRU4_OESDE</name>
<dbReference type="Proteomes" id="UP000053660">
    <property type="component" value="Unassembled WGS sequence"/>
</dbReference>
<dbReference type="EC" id="2.7.7.49" evidence="1"/>
<dbReference type="PANTHER" id="PTHR37984:SF5">
    <property type="entry name" value="PROTEIN NYNRIN-LIKE"/>
    <property type="match status" value="1"/>
</dbReference>
<dbReference type="Pfam" id="PF17919">
    <property type="entry name" value="RT_RNaseH_2"/>
    <property type="match status" value="1"/>
</dbReference>
<evidence type="ECO:0000313" key="5">
    <source>
        <dbReference type="Proteomes" id="UP000053660"/>
    </source>
</evidence>
<protein>
    <recommendedName>
        <fullName evidence="1">RNA-directed DNA polymerase</fullName>
        <ecNumber evidence="1">2.7.7.49</ecNumber>
    </recommendedName>
</protein>
<organism evidence="4 5">
    <name type="scientific">Oesophagostomum dentatum</name>
    <name type="common">Nodular worm</name>
    <dbReference type="NCBI Taxonomy" id="61180"/>
    <lineage>
        <taxon>Eukaryota</taxon>
        <taxon>Metazoa</taxon>
        <taxon>Ecdysozoa</taxon>
        <taxon>Nematoda</taxon>
        <taxon>Chromadorea</taxon>
        <taxon>Rhabditida</taxon>
        <taxon>Rhabditina</taxon>
        <taxon>Rhabditomorpha</taxon>
        <taxon>Strongyloidea</taxon>
        <taxon>Strongylidae</taxon>
        <taxon>Oesophagostomum</taxon>
    </lineage>
</organism>
<dbReference type="InterPro" id="IPR041577">
    <property type="entry name" value="RT_RNaseH_2"/>
</dbReference>
<dbReference type="PANTHER" id="PTHR37984">
    <property type="entry name" value="PROTEIN CBG26694"/>
    <property type="match status" value="1"/>
</dbReference>
<dbReference type="AlphaFoldDB" id="A0A0B1SRU4"/>
<feature type="domain" description="Reverse transcriptase/retrotransposon-derived protein RNase H-like" evidence="3">
    <location>
        <begin position="189"/>
        <end position="267"/>
    </location>
</feature>
<dbReference type="InterPro" id="IPR043502">
    <property type="entry name" value="DNA/RNA_pol_sf"/>
</dbReference>
<accession>A0A0B1SRU4</accession>
<dbReference type="InterPro" id="IPR050951">
    <property type="entry name" value="Retrovirus_Pol_polyprotein"/>
</dbReference>
<evidence type="ECO:0000256" key="1">
    <source>
        <dbReference type="ARBA" id="ARBA00012493"/>
    </source>
</evidence>
<reference evidence="4 5" key="1">
    <citation type="submission" date="2014-03" db="EMBL/GenBank/DDBJ databases">
        <title>Draft genome of the hookworm Oesophagostomum dentatum.</title>
        <authorList>
            <person name="Mitreva M."/>
        </authorList>
    </citation>
    <scope>NUCLEOTIDE SEQUENCE [LARGE SCALE GENOMIC DNA]</scope>
    <source>
        <strain evidence="4 5">OD-Hann</strain>
    </source>
</reference>
<keyword evidence="5" id="KW-1185">Reference proteome</keyword>
<gene>
    <name evidence="4" type="ORF">OESDEN_12172</name>
</gene>
<evidence type="ECO:0000256" key="2">
    <source>
        <dbReference type="ARBA" id="ARBA00023268"/>
    </source>
</evidence>
<dbReference type="EMBL" id="KN556558">
    <property type="protein sequence ID" value="KHJ88038.1"/>
    <property type="molecule type" value="Genomic_DNA"/>
</dbReference>
<dbReference type="Gene3D" id="3.10.10.10">
    <property type="entry name" value="HIV Type 1 Reverse Transcriptase, subunit A, domain 1"/>
    <property type="match status" value="1"/>
</dbReference>
<dbReference type="OrthoDB" id="5850908at2759"/>
<dbReference type="Gene3D" id="3.30.70.270">
    <property type="match status" value="1"/>
</dbReference>
<sequence>MVAQGESQRAEVIADLKKQFAEVFKYKLGRCTKTKAKLMLEDNTLPVFKKKRTVPYASVPDLDEEIDQLVAEGVISPVGHSEWAAPIVARRKMEESLVCRLLDRIEQALQLHRRMLSTAEHVFTKLNGGQLFTQINFAEAYLQMPVSKNRQEVRSFIGMVSYYGSCVADMRSLRALPDALLKKNATYIWTKECGAAFNRVEEMLALDQHLTRFDPSLPIVVAADESDYGIGAVILERMSDRTEKAICYASRSLTAAENNYGQIEKELQERVVKQLHKGHRGMTTMKGSPEDTYIGRTSIETSKKKKTVRRCRNHQEAAKMPVKTVLNSCATTTKPWDRIHTDYDIDYAEPVNGKIHIDYAGAMNGEVYLMVVDAYSKCQKFSKCPHR</sequence>